<keyword evidence="2" id="KW-1185">Reference proteome</keyword>
<accession>A0AAU9IFI1</accession>
<dbReference type="AlphaFoldDB" id="A0AAU9IFI1"/>
<proteinExistence type="predicted"/>
<evidence type="ECO:0000313" key="2">
    <source>
        <dbReference type="Proteomes" id="UP001162131"/>
    </source>
</evidence>
<comment type="caution">
    <text evidence="1">The sequence shown here is derived from an EMBL/GenBank/DDBJ whole genome shotgun (WGS) entry which is preliminary data.</text>
</comment>
<reference evidence="1" key="1">
    <citation type="submission" date="2021-09" db="EMBL/GenBank/DDBJ databases">
        <authorList>
            <consortium name="AG Swart"/>
            <person name="Singh M."/>
            <person name="Singh A."/>
            <person name="Seah K."/>
            <person name="Emmerich C."/>
        </authorList>
    </citation>
    <scope>NUCLEOTIDE SEQUENCE</scope>
    <source>
        <strain evidence="1">ATCC30299</strain>
    </source>
</reference>
<evidence type="ECO:0000313" key="1">
    <source>
        <dbReference type="EMBL" id="CAG9312857.1"/>
    </source>
</evidence>
<protein>
    <submittedName>
        <fullName evidence="1">Uncharacterized protein</fullName>
    </submittedName>
</protein>
<organism evidence="1 2">
    <name type="scientific">Blepharisma stoltei</name>
    <dbReference type="NCBI Taxonomy" id="1481888"/>
    <lineage>
        <taxon>Eukaryota</taxon>
        <taxon>Sar</taxon>
        <taxon>Alveolata</taxon>
        <taxon>Ciliophora</taxon>
        <taxon>Postciliodesmatophora</taxon>
        <taxon>Heterotrichea</taxon>
        <taxon>Heterotrichida</taxon>
        <taxon>Blepharismidae</taxon>
        <taxon>Blepharisma</taxon>
    </lineage>
</organism>
<gene>
    <name evidence="1" type="ORF">BSTOLATCC_MIC7649</name>
</gene>
<dbReference type="EMBL" id="CAJZBQ010000009">
    <property type="protein sequence ID" value="CAG9312857.1"/>
    <property type="molecule type" value="Genomic_DNA"/>
</dbReference>
<sequence length="252" mass="29356">MNSRYRHMTLNIECSNCLADSIFTPLDIADSAMLKSPPNTPFLDLYEKLSKEFHSSGVSHLRQFLLKKLVNDSYLSKHWPYKKVYSLLNSIAHVMLFNELEVIYWGILINSTSPEERTISPRMLSIFTAYLAKISMNEDNEPFEQFMNMKFPKFRLSFNNWLLITSCSAEPNLKELNKKYNQLIYYSKKKKEKKDYTEMVESLMKCPGKKEAISSENASEISSVEDLDEEIEAVQQDFLIEDKLSPLDIDVR</sequence>
<name>A0AAU9IFI1_9CILI</name>
<dbReference type="Proteomes" id="UP001162131">
    <property type="component" value="Unassembled WGS sequence"/>
</dbReference>